<proteinExistence type="predicted"/>
<keyword evidence="1" id="KW-1133">Transmembrane helix</keyword>
<feature type="transmembrane region" description="Helical" evidence="1">
    <location>
        <begin position="44"/>
        <end position="68"/>
    </location>
</feature>
<keyword evidence="1" id="KW-0812">Transmembrane</keyword>
<gene>
    <name evidence="2" type="primary">Necator_chrIV.g13722</name>
    <name evidence="2" type="ORF">RB195_000430</name>
</gene>
<feature type="transmembrane region" description="Helical" evidence="1">
    <location>
        <begin position="107"/>
        <end position="127"/>
    </location>
</feature>
<organism evidence="2 3">
    <name type="scientific">Necator americanus</name>
    <name type="common">Human hookworm</name>
    <dbReference type="NCBI Taxonomy" id="51031"/>
    <lineage>
        <taxon>Eukaryota</taxon>
        <taxon>Metazoa</taxon>
        <taxon>Ecdysozoa</taxon>
        <taxon>Nematoda</taxon>
        <taxon>Chromadorea</taxon>
        <taxon>Rhabditida</taxon>
        <taxon>Rhabditina</taxon>
        <taxon>Rhabditomorpha</taxon>
        <taxon>Strongyloidea</taxon>
        <taxon>Ancylostomatidae</taxon>
        <taxon>Bunostominae</taxon>
        <taxon>Necator</taxon>
    </lineage>
</organism>
<dbReference type="Proteomes" id="UP001303046">
    <property type="component" value="Unassembled WGS sequence"/>
</dbReference>
<keyword evidence="3" id="KW-1185">Reference proteome</keyword>
<feature type="transmembrane region" description="Helical" evidence="1">
    <location>
        <begin position="147"/>
        <end position="168"/>
    </location>
</feature>
<keyword evidence="1" id="KW-0472">Membrane</keyword>
<accession>A0ABR1DAF3</accession>
<comment type="caution">
    <text evidence="2">The sequence shown here is derived from an EMBL/GenBank/DDBJ whole genome shotgun (WGS) entry which is preliminary data.</text>
</comment>
<evidence type="ECO:0000256" key="1">
    <source>
        <dbReference type="SAM" id="Phobius"/>
    </source>
</evidence>
<protein>
    <submittedName>
        <fullName evidence="2">Uncharacterized protein</fullName>
    </submittedName>
</protein>
<reference evidence="2 3" key="1">
    <citation type="submission" date="2023-08" db="EMBL/GenBank/DDBJ databases">
        <title>A Necator americanus chromosomal reference genome.</title>
        <authorList>
            <person name="Ilik V."/>
            <person name="Petrzelkova K.J."/>
            <person name="Pardy F."/>
            <person name="Fuh T."/>
            <person name="Niatou-Singa F.S."/>
            <person name="Gouil Q."/>
            <person name="Baker L."/>
            <person name="Ritchie M.E."/>
            <person name="Jex A.R."/>
            <person name="Gazzola D."/>
            <person name="Li H."/>
            <person name="Toshio Fujiwara R."/>
            <person name="Zhan B."/>
            <person name="Aroian R.V."/>
            <person name="Pafco B."/>
            <person name="Schwarz E.M."/>
        </authorList>
    </citation>
    <scope>NUCLEOTIDE SEQUENCE [LARGE SCALE GENOMIC DNA]</scope>
    <source>
        <strain evidence="2 3">Aroian</strain>
        <tissue evidence="2">Whole animal</tissue>
    </source>
</reference>
<sequence>MGIDSLKIGGNVMLLFDQGTPPSKNNTGEDLYSNILLSTCHVKIATACLLLSSWMIWLTAVVLTILSFRNSVSGCCWIDYFVFLVLFLYGLILVLSTFGWMCGSPSLCTLLVVPPVCCGGAISGLVINYWTSERVMGVEYCLTSPTILGFLSVWVFVAYAVLIITKYCKYLHGLHALKRRRSRFNVDVFNERVFGTPPLKEFNRMEFARCANLSESPIDDIFGDYEPNVALY</sequence>
<evidence type="ECO:0000313" key="2">
    <source>
        <dbReference type="EMBL" id="KAK6747205.1"/>
    </source>
</evidence>
<feature type="transmembrane region" description="Helical" evidence="1">
    <location>
        <begin position="80"/>
        <end position="100"/>
    </location>
</feature>
<name>A0ABR1DAF3_NECAM</name>
<evidence type="ECO:0000313" key="3">
    <source>
        <dbReference type="Proteomes" id="UP001303046"/>
    </source>
</evidence>
<dbReference type="EMBL" id="JAVFWL010000004">
    <property type="protein sequence ID" value="KAK6747205.1"/>
    <property type="molecule type" value="Genomic_DNA"/>
</dbReference>